<dbReference type="AlphaFoldDB" id="A0A914RA88"/>
<evidence type="ECO:0000313" key="1">
    <source>
        <dbReference type="Proteomes" id="UP000887564"/>
    </source>
</evidence>
<protein>
    <submittedName>
        <fullName evidence="2">Uncharacterized protein</fullName>
    </submittedName>
</protein>
<accession>A0A914RA88</accession>
<organism evidence="1 2">
    <name type="scientific">Parascaris equorum</name>
    <name type="common">Equine roundworm</name>
    <dbReference type="NCBI Taxonomy" id="6256"/>
    <lineage>
        <taxon>Eukaryota</taxon>
        <taxon>Metazoa</taxon>
        <taxon>Ecdysozoa</taxon>
        <taxon>Nematoda</taxon>
        <taxon>Chromadorea</taxon>
        <taxon>Rhabditida</taxon>
        <taxon>Spirurina</taxon>
        <taxon>Ascaridomorpha</taxon>
        <taxon>Ascaridoidea</taxon>
        <taxon>Ascarididae</taxon>
        <taxon>Parascaris</taxon>
    </lineage>
</organism>
<name>A0A914RA88_PAREQ</name>
<proteinExistence type="predicted"/>
<sequence>MNAEHLLGCLAGLGTWSNVKRLVECRDDGVGVENALSVTLSGLSPGGEMHNAACEVAARSTTSPMNACMNIPQQ</sequence>
<dbReference type="Proteomes" id="UP000887564">
    <property type="component" value="Unplaced"/>
</dbReference>
<dbReference type="WBParaSite" id="PEQ_0000319101-mRNA-1">
    <property type="protein sequence ID" value="PEQ_0000319101-mRNA-1"/>
    <property type="gene ID" value="PEQ_0000319101"/>
</dbReference>
<reference evidence="2" key="1">
    <citation type="submission" date="2022-11" db="UniProtKB">
        <authorList>
            <consortium name="WormBaseParasite"/>
        </authorList>
    </citation>
    <scope>IDENTIFICATION</scope>
</reference>
<keyword evidence="1" id="KW-1185">Reference proteome</keyword>
<evidence type="ECO:0000313" key="2">
    <source>
        <dbReference type="WBParaSite" id="PEQ_0000319101-mRNA-1"/>
    </source>
</evidence>